<keyword evidence="2" id="KW-1185">Reference proteome</keyword>
<dbReference type="AlphaFoldDB" id="A0A803SKL8"/>
<evidence type="ECO:0000313" key="2">
    <source>
        <dbReference type="Proteomes" id="UP000001646"/>
    </source>
</evidence>
<dbReference type="Proteomes" id="UP000001646">
    <property type="component" value="Chromosome 5"/>
</dbReference>
<reference evidence="1 2" key="1">
    <citation type="submission" date="2009-12" db="EMBL/GenBank/DDBJ databases">
        <title>The Genome Sequence of Anolis carolinensis (Green Anole Lizard).</title>
        <authorList>
            <consortium name="The Genome Sequencing Platform"/>
            <person name="Di Palma F."/>
            <person name="Alfoldi J."/>
            <person name="Heiman D."/>
            <person name="Young S."/>
            <person name="Grabherr M."/>
            <person name="Johnson J."/>
            <person name="Lander E.S."/>
            <person name="Lindblad-Toh K."/>
        </authorList>
    </citation>
    <scope>NUCLEOTIDE SEQUENCE [LARGE SCALE GENOMIC DNA]</scope>
    <source>
        <strain evidence="1 2">JBL SC #1</strain>
    </source>
</reference>
<reference evidence="1" key="2">
    <citation type="submission" date="2025-08" db="UniProtKB">
        <authorList>
            <consortium name="Ensembl"/>
        </authorList>
    </citation>
    <scope>IDENTIFICATION</scope>
</reference>
<evidence type="ECO:0000313" key="1">
    <source>
        <dbReference type="Ensembl" id="ENSACAP00000023508.1"/>
    </source>
</evidence>
<protein>
    <submittedName>
        <fullName evidence="1">Uncharacterized protein</fullName>
    </submittedName>
</protein>
<organism evidence="1 2">
    <name type="scientific">Anolis carolinensis</name>
    <name type="common">Green anole</name>
    <name type="synonym">American chameleon</name>
    <dbReference type="NCBI Taxonomy" id="28377"/>
    <lineage>
        <taxon>Eukaryota</taxon>
        <taxon>Metazoa</taxon>
        <taxon>Chordata</taxon>
        <taxon>Craniata</taxon>
        <taxon>Vertebrata</taxon>
        <taxon>Euteleostomi</taxon>
        <taxon>Lepidosauria</taxon>
        <taxon>Squamata</taxon>
        <taxon>Bifurcata</taxon>
        <taxon>Unidentata</taxon>
        <taxon>Episquamata</taxon>
        <taxon>Toxicofera</taxon>
        <taxon>Iguania</taxon>
        <taxon>Dactyloidae</taxon>
        <taxon>Anolis</taxon>
    </lineage>
</organism>
<dbReference type="InParanoid" id="A0A803SKL8"/>
<proteinExistence type="predicted"/>
<dbReference type="Ensembl" id="ENSACAT00000042580.1">
    <property type="protein sequence ID" value="ENSACAP00000023508.1"/>
    <property type="gene ID" value="ENSACAG00000037569.1"/>
</dbReference>
<sequence length="75" mass="8325">MCAYSKYISPHMWSSSAASPLCRPPPSFASSSSTLLFWARALEDLPDLAEYASINWAVPQMPTVMEKEERSRSVG</sequence>
<dbReference type="GeneTree" id="ENSGT01040000244432"/>
<accession>A0A803SKL8</accession>
<reference evidence="1" key="3">
    <citation type="submission" date="2025-09" db="UniProtKB">
        <authorList>
            <consortium name="Ensembl"/>
        </authorList>
    </citation>
    <scope>IDENTIFICATION</scope>
</reference>
<name>A0A803SKL8_ANOCA</name>